<evidence type="ECO:0000313" key="2">
    <source>
        <dbReference type="EMBL" id="SDP97457.1"/>
    </source>
</evidence>
<feature type="region of interest" description="Disordered" evidence="1">
    <location>
        <begin position="342"/>
        <end position="692"/>
    </location>
</feature>
<feature type="compositionally biased region" description="Gly residues" evidence="1">
    <location>
        <begin position="531"/>
        <end position="541"/>
    </location>
</feature>
<feature type="compositionally biased region" description="Gly residues" evidence="1">
    <location>
        <begin position="587"/>
        <end position="598"/>
    </location>
</feature>
<feature type="compositionally biased region" description="Pro residues" evidence="1">
    <location>
        <begin position="345"/>
        <end position="363"/>
    </location>
</feature>
<dbReference type="AlphaFoldDB" id="A0A1H0X3B5"/>
<gene>
    <name evidence="2" type="ORF">SAMN05421507_13121</name>
</gene>
<reference evidence="3" key="1">
    <citation type="submission" date="2016-10" db="EMBL/GenBank/DDBJ databases">
        <authorList>
            <person name="Varghese N."/>
            <person name="Submissions S."/>
        </authorList>
    </citation>
    <scope>NUCLEOTIDE SEQUENCE [LARGE SCALE GENOMIC DNA]</scope>
    <source>
        <strain evidence="3">CGMCC 4.6609</strain>
    </source>
</reference>
<protein>
    <submittedName>
        <fullName evidence="2">Uncharacterized protein</fullName>
    </submittedName>
</protein>
<feature type="compositionally biased region" description="Gly residues" evidence="1">
    <location>
        <begin position="665"/>
        <end position="677"/>
    </location>
</feature>
<dbReference type="STRING" id="641025.SAMN05421507_13121"/>
<dbReference type="OrthoDB" id="3686767at2"/>
<sequence length="692" mass="71943">MPSPGKVTWEQALNYFQDGQTVKEVPDRSTIESVNWLKWDVWGVMTDDATLPKGWDFGIHSRTHWVTYWGAGSADYEALSKPVNEFFGNTRAILGSLLDGGNPVAQSWTFDRAFGALSGAKDVLTTRADGLKKWRDATGHKDSDFQGAGASAFWKVLDDTIYKFEGLANRLNVRDGHAWNALTGAKGRFADDMTTVVDETKAGLQWAIETLNQGYQEWTAVGTPSYDSGVFGHISGRPDQFAFPATVLRLVVNSPGFQEDLEKSDSSNWSAAEHYAKSKETGLDARNPLFWDRITTAAKNVWQSHMFATLDAAATRAITGLAESYRTAATYLQPVTMPIIFNNITPPPNPPGPPPSPGPPGGPGSPGGSGPGSKDKPGGPPPPGSKGGSGPGGKDSPTGKDKPNIPNIPPPPGPNTGGPKPNVPNPNSPLKVPSGSSVGSDGVVRGKDGKPVLDSSGRQIVVPKGSRVGPDGNILDAKGKELTEKDRLQQDKPQEKTQDTEFDKFLDSLRKDSPSPVLNQYTPTPNLSLGGSSGLGSGSSGSGSSAGVNVVGPNSTSGHPGSGQQAPPAPPKTVGTEGGPPLIKNQQGGGGVPNGPGGVPFYPPTAGGMGGAGAGGQDQKGERDRTTWLSEDEETWGTDPKLPPSVLGARRRRGRAGSSAAAGGRNYGQGGSDGRLAGGANAPGHGYAEGSA</sequence>
<dbReference type="EMBL" id="FNIX01000031">
    <property type="protein sequence ID" value="SDP97457.1"/>
    <property type="molecule type" value="Genomic_DNA"/>
</dbReference>
<keyword evidence="3" id="KW-1185">Reference proteome</keyword>
<dbReference type="RefSeq" id="WP_090105125.1">
    <property type="nucleotide sequence ID" value="NZ_FNIX01000031.1"/>
</dbReference>
<evidence type="ECO:0000313" key="3">
    <source>
        <dbReference type="Proteomes" id="UP000199691"/>
    </source>
</evidence>
<proteinExistence type="predicted"/>
<dbReference type="Proteomes" id="UP000199691">
    <property type="component" value="Unassembled WGS sequence"/>
</dbReference>
<evidence type="ECO:0000256" key="1">
    <source>
        <dbReference type="SAM" id="MobiDB-lite"/>
    </source>
</evidence>
<feature type="compositionally biased region" description="Low complexity" evidence="1">
    <location>
        <begin position="428"/>
        <end position="443"/>
    </location>
</feature>
<name>A0A1H0X3B5_9PSEU</name>
<feature type="compositionally biased region" description="Gly residues" evidence="1">
    <location>
        <begin position="607"/>
        <end position="618"/>
    </location>
</feature>
<feature type="compositionally biased region" description="Basic and acidic residues" evidence="1">
    <location>
        <begin position="477"/>
        <end position="513"/>
    </location>
</feature>
<organism evidence="2 3">
    <name type="scientific">Lentzea jiangxiensis</name>
    <dbReference type="NCBI Taxonomy" id="641025"/>
    <lineage>
        <taxon>Bacteria</taxon>
        <taxon>Bacillati</taxon>
        <taxon>Actinomycetota</taxon>
        <taxon>Actinomycetes</taxon>
        <taxon>Pseudonocardiales</taxon>
        <taxon>Pseudonocardiaceae</taxon>
        <taxon>Lentzea</taxon>
    </lineage>
</organism>
<feature type="compositionally biased region" description="Low complexity" evidence="1">
    <location>
        <begin position="557"/>
        <end position="566"/>
    </location>
</feature>
<accession>A0A1H0X3B5</accession>
<feature type="compositionally biased region" description="Polar residues" evidence="1">
    <location>
        <begin position="516"/>
        <end position="526"/>
    </location>
</feature>